<accession>A0ABS5TP03</accession>
<protein>
    <submittedName>
        <fullName evidence="1">Uncharacterized protein</fullName>
    </submittedName>
</protein>
<organism evidence="1 2">
    <name type="scientific">Kineosporia corallincola</name>
    <dbReference type="NCBI Taxonomy" id="2835133"/>
    <lineage>
        <taxon>Bacteria</taxon>
        <taxon>Bacillati</taxon>
        <taxon>Actinomycetota</taxon>
        <taxon>Actinomycetes</taxon>
        <taxon>Kineosporiales</taxon>
        <taxon>Kineosporiaceae</taxon>
        <taxon>Kineosporia</taxon>
    </lineage>
</organism>
<comment type="caution">
    <text evidence="1">The sequence shown here is derived from an EMBL/GenBank/DDBJ whole genome shotgun (WGS) entry which is preliminary data.</text>
</comment>
<name>A0ABS5TP03_9ACTN</name>
<dbReference type="RefSeq" id="WP_214159372.1">
    <property type="nucleotide sequence ID" value="NZ_JAHBAY010000014.1"/>
</dbReference>
<evidence type="ECO:0000313" key="1">
    <source>
        <dbReference type="EMBL" id="MBT0772830.1"/>
    </source>
</evidence>
<dbReference type="EMBL" id="JAHBAY010000014">
    <property type="protein sequence ID" value="MBT0772830.1"/>
    <property type="molecule type" value="Genomic_DNA"/>
</dbReference>
<sequence>MTNRTQEIERSLSALVAFLSEHRTRVADAADNAEQKALAALEHGWDGVAQE</sequence>
<proteinExistence type="predicted"/>
<reference evidence="1 2" key="1">
    <citation type="submission" date="2021-05" db="EMBL/GenBank/DDBJ databases">
        <title>Kineosporia and Streptomyces sp. nov. two new marine actinobacteria isolated from Coral.</title>
        <authorList>
            <person name="Buangrab K."/>
            <person name="Sutthacheep M."/>
            <person name="Yeemin T."/>
            <person name="Harunari E."/>
            <person name="Igarashi Y."/>
            <person name="Kanchanasin P."/>
            <person name="Tanasupawat S."/>
            <person name="Phongsopitanun W."/>
        </authorList>
    </citation>
    <scope>NUCLEOTIDE SEQUENCE [LARGE SCALE GENOMIC DNA]</scope>
    <source>
        <strain evidence="1 2">J2-2</strain>
    </source>
</reference>
<evidence type="ECO:0000313" key="2">
    <source>
        <dbReference type="Proteomes" id="UP001197247"/>
    </source>
</evidence>
<keyword evidence="2" id="KW-1185">Reference proteome</keyword>
<dbReference type="Proteomes" id="UP001197247">
    <property type="component" value="Unassembled WGS sequence"/>
</dbReference>
<gene>
    <name evidence="1" type="ORF">KIH74_28065</name>
</gene>